<evidence type="ECO:0000313" key="2">
    <source>
        <dbReference type="EMBL" id="MBP1467958.1"/>
    </source>
</evidence>
<dbReference type="Gene3D" id="1.10.101.10">
    <property type="entry name" value="PGBD-like superfamily/PGBD"/>
    <property type="match status" value="1"/>
</dbReference>
<dbReference type="Gene3D" id="2.120.10.30">
    <property type="entry name" value="TolB, C-terminal domain"/>
    <property type="match status" value="1"/>
</dbReference>
<dbReference type="RefSeq" id="WP_205712695.1">
    <property type="nucleotide sequence ID" value="NZ_SIJK02000049.1"/>
</dbReference>
<reference evidence="2 3" key="1">
    <citation type="submission" date="2021-03" db="EMBL/GenBank/DDBJ databases">
        <authorList>
            <person name="Grouzdev D.S."/>
        </authorList>
    </citation>
    <scope>NUCLEOTIDE SEQUENCE [LARGE SCALE GENOMIC DNA]</scope>
    <source>
        <strain evidence="2 3">M50-1</strain>
    </source>
</reference>
<dbReference type="Pfam" id="PF01471">
    <property type="entry name" value="PG_binding_1"/>
    <property type="match status" value="1"/>
</dbReference>
<dbReference type="Proteomes" id="UP001193081">
    <property type="component" value="Unassembled WGS sequence"/>
</dbReference>
<keyword evidence="3" id="KW-1185">Reference proteome</keyword>
<evidence type="ECO:0000259" key="1">
    <source>
        <dbReference type="Pfam" id="PF01471"/>
    </source>
</evidence>
<protein>
    <submittedName>
        <fullName evidence="2">Peptidoglycan-binding protein</fullName>
    </submittedName>
</protein>
<dbReference type="SUPFAM" id="SSF82171">
    <property type="entry name" value="DPP6 N-terminal domain-like"/>
    <property type="match status" value="1"/>
</dbReference>
<comment type="caution">
    <text evidence="2">The sequence shown here is derived from an EMBL/GenBank/DDBJ whole genome shotgun (WGS) entry which is preliminary data.</text>
</comment>
<proteinExistence type="predicted"/>
<dbReference type="SUPFAM" id="SSF47090">
    <property type="entry name" value="PGBD-like"/>
    <property type="match status" value="1"/>
</dbReference>
<sequence>MKSTTLEAYAVAGIVDPASFAWSPDGQVLAVSMPDRLMLVSPSDLGNPRVLKECQEYACSALAFSPDGQLLATNNHQGLTVLELATGKETLLSEVGIFFSGATPDSRDVISPLQAVAFSPDSQRVAYTSMGGIFVVPASGGEVRRLISPDDLGDDWYADRTMLQWSEDSTRLRFARHGFVGSLETPIDDSGTTVPKHSLITLETPIDGSGSGSGDQVALPPLPGGILPYRCMGTFQATGRGTITIASGVELDVVLEDLFLQFTGSEARVQMTESAFQGPRVAEASTSVARFRGDLMPSAWAPGPIRTPTLALSTSPMRGCAVIELQTMLANRGFDPGPIDGIYGPATEAAVRAFQQANNLAVDGIVGAHTWAALGGWKWGQ</sequence>
<dbReference type="InterPro" id="IPR002477">
    <property type="entry name" value="Peptidoglycan-bd-like"/>
</dbReference>
<dbReference type="EMBL" id="SIJK02000049">
    <property type="protein sequence ID" value="MBP1467958.1"/>
    <property type="molecule type" value="Genomic_DNA"/>
</dbReference>
<name>A0ABS4DEU6_9CHLR</name>
<dbReference type="InterPro" id="IPR036366">
    <property type="entry name" value="PGBDSf"/>
</dbReference>
<dbReference type="InterPro" id="IPR011042">
    <property type="entry name" value="6-blade_b-propeller_TolB-like"/>
</dbReference>
<evidence type="ECO:0000313" key="3">
    <source>
        <dbReference type="Proteomes" id="UP001193081"/>
    </source>
</evidence>
<feature type="domain" description="Peptidoglycan binding-like" evidence="1">
    <location>
        <begin position="321"/>
        <end position="374"/>
    </location>
</feature>
<gene>
    <name evidence="2" type="ORF">EYB53_019735</name>
</gene>
<dbReference type="InterPro" id="IPR036365">
    <property type="entry name" value="PGBD-like_sf"/>
</dbReference>
<accession>A0ABS4DEU6</accession>
<organism evidence="2 3">
    <name type="scientific">Candidatus Chloroploca mongolica</name>
    <dbReference type="NCBI Taxonomy" id="2528176"/>
    <lineage>
        <taxon>Bacteria</taxon>
        <taxon>Bacillati</taxon>
        <taxon>Chloroflexota</taxon>
        <taxon>Chloroflexia</taxon>
        <taxon>Chloroflexales</taxon>
        <taxon>Chloroflexineae</taxon>
        <taxon>Oscillochloridaceae</taxon>
        <taxon>Candidatus Chloroploca</taxon>
    </lineage>
</organism>